<dbReference type="InterPro" id="IPR013922">
    <property type="entry name" value="Cyclin_PHO80-like"/>
</dbReference>
<dbReference type="CDD" id="cd20557">
    <property type="entry name" value="CYCLIN_ScPCL1-like"/>
    <property type="match status" value="1"/>
</dbReference>
<dbReference type="EMBL" id="JANAWD010000704">
    <property type="protein sequence ID" value="KAJ3476464.1"/>
    <property type="molecule type" value="Genomic_DNA"/>
</dbReference>
<gene>
    <name evidence="2" type="ORF">NLI96_g11137</name>
</gene>
<evidence type="ECO:0000256" key="1">
    <source>
        <dbReference type="SAM" id="MobiDB-lite"/>
    </source>
</evidence>
<dbReference type="GO" id="GO:0019901">
    <property type="term" value="F:protein kinase binding"/>
    <property type="evidence" value="ECO:0007669"/>
    <property type="project" value="InterPro"/>
</dbReference>
<reference evidence="2" key="1">
    <citation type="submission" date="2022-07" db="EMBL/GenBank/DDBJ databases">
        <title>Genome Sequence of Physisporinus lineatus.</title>
        <authorList>
            <person name="Buettner E."/>
        </authorList>
    </citation>
    <scope>NUCLEOTIDE SEQUENCE</scope>
    <source>
        <strain evidence="2">VT162</strain>
    </source>
</reference>
<evidence type="ECO:0008006" key="4">
    <source>
        <dbReference type="Google" id="ProtNLM"/>
    </source>
</evidence>
<dbReference type="GO" id="GO:0016538">
    <property type="term" value="F:cyclin-dependent protein serine/threonine kinase regulator activity"/>
    <property type="evidence" value="ECO:0007669"/>
    <property type="project" value="TreeGrafter"/>
</dbReference>
<dbReference type="Gene3D" id="1.10.472.10">
    <property type="entry name" value="Cyclin-like"/>
    <property type="match status" value="1"/>
</dbReference>
<protein>
    <recommendedName>
        <fullName evidence="4">Cyclin N-terminal domain-containing protein</fullName>
    </recommendedName>
</protein>
<dbReference type="Proteomes" id="UP001212997">
    <property type="component" value="Unassembled WGS sequence"/>
</dbReference>
<dbReference type="GO" id="GO:0005634">
    <property type="term" value="C:nucleus"/>
    <property type="evidence" value="ECO:0007669"/>
    <property type="project" value="TreeGrafter"/>
</dbReference>
<keyword evidence="3" id="KW-1185">Reference proteome</keyword>
<dbReference type="PANTHER" id="PTHR15615:SF10">
    <property type="entry name" value="PHO85 CYCLIN-2-RELATED"/>
    <property type="match status" value="1"/>
</dbReference>
<dbReference type="AlphaFoldDB" id="A0AAD5YDN6"/>
<evidence type="ECO:0000313" key="2">
    <source>
        <dbReference type="EMBL" id="KAJ3476464.1"/>
    </source>
</evidence>
<dbReference type="SUPFAM" id="SSF47954">
    <property type="entry name" value="Cyclin-like"/>
    <property type="match status" value="1"/>
</dbReference>
<dbReference type="InterPro" id="IPR036915">
    <property type="entry name" value="Cyclin-like_sf"/>
</dbReference>
<dbReference type="PANTHER" id="PTHR15615">
    <property type="match status" value="1"/>
</dbReference>
<proteinExistence type="predicted"/>
<evidence type="ECO:0000313" key="3">
    <source>
        <dbReference type="Proteomes" id="UP001212997"/>
    </source>
</evidence>
<sequence>MTYPLQPNDFIDPSSREPVSKQNPELRTLLKLQITMDLMGEHYPAIHSRSMFISTTDYVVDRVVDVTCHALNWPHSSSAPSELKQPSLTRFVTNVIVRSRVPVATILVTLAYLDKARGFIQVPPSKWICERIFLGAFLAAHKVRHFTTPSHLRLLTLIPSQYTNDSWMRAKTWAQLTGVFAPTDVVRVEREFLSVLEFNLRIDEDALLVHYSGIMARCAPHTPASWNTVHKPTWSSRSPPVTNLPKPVAPVYAPAHPPQFDIDCSSSDSSCSASPLDTPPVCTPNSQSSISPCHHGGKSFHPYKRPSLPYPYQLPKHPFVSGSHITSDSFEVSVNDIINHSFPLVPAAPFSEKYNLSSSRLPAAGSHPSRCDPYSRSLPHITEIIPPSILYPASTSSTVLTSWP</sequence>
<accession>A0AAD5YDN6</accession>
<feature type="region of interest" description="Disordered" evidence="1">
    <location>
        <begin position="1"/>
        <end position="22"/>
    </location>
</feature>
<dbReference type="GO" id="GO:0000307">
    <property type="term" value="C:cyclin-dependent protein kinase holoenzyme complex"/>
    <property type="evidence" value="ECO:0007669"/>
    <property type="project" value="TreeGrafter"/>
</dbReference>
<organism evidence="2 3">
    <name type="scientific">Meripilus lineatus</name>
    <dbReference type="NCBI Taxonomy" id="2056292"/>
    <lineage>
        <taxon>Eukaryota</taxon>
        <taxon>Fungi</taxon>
        <taxon>Dikarya</taxon>
        <taxon>Basidiomycota</taxon>
        <taxon>Agaricomycotina</taxon>
        <taxon>Agaricomycetes</taxon>
        <taxon>Polyporales</taxon>
        <taxon>Meripilaceae</taxon>
        <taxon>Meripilus</taxon>
    </lineage>
</organism>
<comment type="caution">
    <text evidence="2">The sequence shown here is derived from an EMBL/GenBank/DDBJ whole genome shotgun (WGS) entry which is preliminary data.</text>
</comment>
<name>A0AAD5YDN6_9APHY</name>